<dbReference type="Proteomes" id="UP001148838">
    <property type="component" value="Unassembled WGS sequence"/>
</dbReference>
<comment type="caution">
    <text evidence="1">The sequence shown here is derived from an EMBL/GenBank/DDBJ whole genome shotgun (WGS) entry which is preliminary data.</text>
</comment>
<accession>A0ABQ8T2S8</accession>
<evidence type="ECO:0000313" key="2">
    <source>
        <dbReference type="Proteomes" id="UP001148838"/>
    </source>
</evidence>
<protein>
    <submittedName>
        <fullName evidence="1">Uncharacterized protein</fullName>
    </submittedName>
</protein>
<dbReference type="EMBL" id="JAJSOF020000015">
    <property type="protein sequence ID" value="KAJ4440785.1"/>
    <property type="molecule type" value="Genomic_DNA"/>
</dbReference>
<name>A0ABQ8T2S8_PERAM</name>
<proteinExistence type="predicted"/>
<organism evidence="1 2">
    <name type="scientific">Periplaneta americana</name>
    <name type="common">American cockroach</name>
    <name type="synonym">Blatta americana</name>
    <dbReference type="NCBI Taxonomy" id="6978"/>
    <lineage>
        <taxon>Eukaryota</taxon>
        <taxon>Metazoa</taxon>
        <taxon>Ecdysozoa</taxon>
        <taxon>Arthropoda</taxon>
        <taxon>Hexapoda</taxon>
        <taxon>Insecta</taxon>
        <taxon>Pterygota</taxon>
        <taxon>Neoptera</taxon>
        <taxon>Polyneoptera</taxon>
        <taxon>Dictyoptera</taxon>
        <taxon>Blattodea</taxon>
        <taxon>Blattoidea</taxon>
        <taxon>Blattidae</taxon>
        <taxon>Blattinae</taxon>
        <taxon>Periplaneta</taxon>
    </lineage>
</organism>
<reference evidence="1 2" key="1">
    <citation type="journal article" date="2022" name="Allergy">
        <title>Genome assembly and annotation of Periplaneta americana reveal a comprehensive cockroach allergen profile.</title>
        <authorList>
            <person name="Wang L."/>
            <person name="Xiong Q."/>
            <person name="Saelim N."/>
            <person name="Wang L."/>
            <person name="Nong W."/>
            <person name="Wan A.T."/>
            <person name="Shi M."/>
            <person name="Liu X."/>
            <person name="Cao Q."/>
            <person name="Hui J.H.L."/>
            <person name="Sookrung N."/>
            <person name="Leung T.F."/>
            <person name="Tungtrongchitr A."/>
            <person name="Tsui S.K.W."/>
        </authorList>
    </citation>
    <scope>NUCLEOTIDE SEQUENCE [LARGE SCALE GENOMIC DNA]</scope>
    <source>
        <strain evidence="1">PWHHKU_190912</strain>
    </source>
</reference>
<gene>
    <name evidence="1" type="ORF">ANN_10631</name>
</gene>
<keyword evidence="2" id="KW-1185">Reference proteome</keyword>
<sequence length="72" mass="8386">MTLINQKFRANTPEGWGNHFRMREINPHLSMLQNDSSMDHVLDPNEPKSLYAMSNENFADLLKSFGHLVDQR</sequence>
<evidence type="ECO:0000313" key="1">
    <source>
        <dbReference type="EMBL" id="KAJ4440785.1"/>
    </source>
</evidence>